<dbReference type="InParanoid" id="D1C9G4"/>
<dbReference type="STRING" id="479434.Sthe_3056"/>
<reference evidence="4 5" key="2">
    <citation type="journal article" date="2010" name="Stand. Genomic Sci.">
        <title>Complete genome sequence of Desulfohalobium retbaense type strain (HR(100)).</title>
        <authorList>
            <person name="Spring S."/>
            <person name="Nolan M."/>
            <person name="Lapidus A."/>
            <person name="Glavina Del Rio T."/>
            <person name="Copeland A."/>
            <person name="Tice H."/>
            <person name="Cheng J.F."/>
            <person name="Lucas S."/>
            <person name="Land M."/>
            <person name="Chen F."/>
            <person name="Bruce D."/>
            <person name="Goodwin L."/>
            <person name="Pitluck S."/>
            <person name="Ivanova N."/>
            <person name="Mavromatis K."/>
            <person name="Mikhailova N."/>
            <person name="Pati A."/>
            <person name="Chen A."/>
            <person name="Palaniappan K."/>
            <person name="Hauser L."/>
            <person name="Chang Y.J."/>
            <person name="Jeffries C.D."/>
            <person name="Munk C."/>
            <person name="Kiss H."/>
            <person name="Chain P."/>
            <person name="Han C."/>
            <person name="Brettin T."/>
            <person name="Detter J.C."/>
            <person name="Schuler E."/>
            <person name="Goker M."/>
            <person name="Rohde M."/>
            <person name="Bristow J."/>
            <person name="Eisen J.A."/>
            <person name="Markowitz V."/>
            <person name="Hugenholtz P."/>
            <person name="Kyrpides N.C."/>
            <person name="Klenk H.P."/>
        </authorList>
    </citation>
    <scope>NUCLEOTIDE SEQUENCE [LARGE SCALE GENOMIC DNA]</scope>
    <source>
        <strain evidence="5">ATCC 49802 / DSM 20745 / S 6022</strain>
    </source>
</reference>
<protein>
    <submittedName>
        <fullName evidence="4">Heat shock protein Hsp20</fullName>
    </submittedName>
</protein>
<dbReference type="InterPro" id="IPR008978">
    <property type="entry name" value="HSP20-like_chaperone"/>
</dbReference>
<proteinExistence type="inferred from homology"/>
<dbReference type="Proteomes" id="UP000002027">
    <property type="component" value="Chromosome 2"/>
</dbReference>
<evidence type="ECO:0000256" key="1">
    <source>
        <dbReference type="PROSITE-ProRule" id="PRU00285"/>
    </source>
</evidence>
<dbReference type="AlphaFoldDB" id="D1C9G4"/>
<dbReference type="InterPro" id="IPR031107">
    <property type="entry name" value="Small_HSP"/>
</dbReference>
<dbReference type="OrthoDB" id="9811615at2"/>
<keyword evidence="4" id="KW-0346">Stress response</keyword>
<keyword evidence="5" id="KW-1185">Reference proteome</keyword>
<dbReference type="SUPFAM" id="SSF49764">
    <property type="entry name" value="HSP20-like chaperones"/>
    <property type="match status" value="1"/>
</dbReference>
<sequence length="158" mass="17981">MVERWRPRAEIERMFEEMDRLLPMPFRWGRTLPRMFTMRHGVDLYETPDQLVIKALVPGATPDDIDISLDHQTLTIRARYGYTLPEDEAEAVTWHFQEIDSGQFTETVTLPVPVEPEQVTATLQDGILTVTLRKTAETRARRIPVRTTGADSDGASGA</sequence>
<evidence type="ECO:0000313" key="4">
    <source>
        <dbReference type="EMBL" id="ACZ40457.1"/>
    </source>
</evidence>
<dbReference type="FunCoup" id="D1C9G4">
    <property type="interactions" value="12"/>
</dbReference>
<comment type="similarity">
    <text evidence="1 2">Belongs to the small heat shock protein (HSP20) family.</text>
</comment>
<gene>
    <name evidence="4" type="ordered locus">Sthe_3056</name>
</gene>
<dbReference type="Gene3D" id="2.60.40.790">
    <property type="match status" value="1"/>
</dbReference>
<dbReference type="InterPro" id="IPR002068">
    <property type="entry name" value="A-crystallin/Hsp20_dom"/>
</dbReference>
<dbReference type="HOGENOM" id="CLU_046737_12_2_0"/>
<accession>D1C9G4</accession>
<reference evidence="5" key="1">
    <citation type="submission" date="2009-11" db="EMBL/GenBank/DDBJ databases">
        <title>The complete chromosome 2 of Sphaerobacter thermophilus DSM 20745.</title>
        <authorList>
            <person name="Lucas S."/>
            <person name="Copeland A."/>
            <person name="Lapidus A."/>
            <person name="Glavina del Rio T."/>
            <person name="Dalin E."/>
            <person name="Tice H."/>
            <person name="Bruce D."/>
            <person name="Goodwin L."/>
            <person name="Pitluck S."/>
            <person name="Kyrpides N."/>
            <person name="Mavromatis K."/>
            <person name="Ivanova N."/>
            <person name="Mikhailova N."/>
            <person name="LaButti K.M."/>
            <person name="Clum A."/>
            <person name="Sun H.I."/>
            <person name="Brettin T."/>
            <person name="Detter J.C."/>
            <person name="Han C."/>
            <person name="Larimer F."/>
            <person name="Land M."/>
            <person name="Hauser L."/>
            <person name="Markowitz V."/>
            <person name="Cheng J.F."/>
            <person name="Hugenholtz P."/>
            <person name="Woyke T."/>
            <person name="Wu D."/>
            <person name="Steenblock K."/>
            <person name="Schneider S."/>
            <person name="Pukall R."/>
            <person name="Goeker M."/>
            <person name="Klenk H.P."/>
            <person name="Eisen J.A."/>
        </authorList>
    </citation>
    <scope>NUCLEOTIDE SEQUENCE [LARGE SCALE GENOMIC DNA]</scope>
    <source>
        <strain evidence="5">ATCC 49802 / DSM 20745 / S 6022</strain>
    </source>
</reference>
<dbReference type="CDD" id="cd06464">
    <property type="entry name" value="ACD_sHsps-like"/>
    <property type="match status" value="1"/>
</dbReference>
<dbReference type="PANTHER" id="PTHR11527">
    <property type="entry name" value="HEAT-SHOCK PROTEIN 20 FAMILY MEMBER"/>
    <property type="match status" value="1"/>
</dbReference>
<feature type="domain" description="SHSP" evidence="3">
    <location>
        <begin position="33"/>
        <end position="148"/>
    </location>
</feature>
<evidence type="ECO:0000313" key="5">
    <source>
        <dbReference type="Proteomes" id="UP000002027"/>
    </source>
</evidence>
<dbReference type="KEGG" id="sti:Sthe_3056"/>
<evidence type="ECO:0000259" key="3">
    <source>
        <dbReference type="PROSITE" id="PS01031"/>
    </source>
</evidence>
<dbReference type="EMBL" id="CP001824">
    <property type="protein sequence ID" value="ACZ40457.1"/>
    <property type="molecule type" value="Genomic_DNA"/>
</dbReference>
<dbReference type="PROSITE" id="PS01031">
    <property type="entry name" value="SHSP"/>
    <property type="match status" value="1"/>
</dbReference>
<organism evidence="4 5">
    <name type="scientific">Sphaerobacter thermophilus (strain ATCC 49802 / DSM 20745 / KCCM 41009 / NCIMB 13125 / S 6022)</name>
    <dbReference type="NCBI Taxonomy" id="479434"/>
    <lineage>
        <taxon>Bacteria</taxon>
        <taxon>Pseudomonadati</taxon>
        <taxon>Thermomicrobiota</taxon>
        <taxon>Thermomicrobia</taxon>
        <taxon>Sphaerobacterales</taxon>
        <taxon>Sphaerobacterineae</taxon>
        <taxon>Sphaerobacteraceae</taxon>
        <taxon>Sphaerobacter</taxon>
    </lineage>
</organism>
<name>D1C9G4_SPHTD</name>
<dbReference type="Pfam" id="PF00011">
    <property type="entry name" value="HSP20"/>
    <property type="match status" value="1"/>
</dbReference>
<evidence type="ECO:0000256" key="2">
    <source>
        <dbReference type="RuleBase" id="RU003616"/>
    </source>
</evidence>
<dbReference type="RefSeq" id="WP_012873492.1">
    <property type="nucleotide sequence ID" value="NC_013524.1"/>
</dbReference>
<dbReference type="eggNOG" id="COG0071">
    <property type="taxonomic scope" value="Bacteria"/>
</dbReference>